<dbReference type="Pfam" id="PF07727">
    <property type="entry name" value="RVT_2"/>
    <property type="match status" value="1"/>
</dbReference>
<dbReference type="EMBL" id="QJKJ01011259">
    <property type="protein sequence ID" value="RDX71611.1"/>
    <property type="molecule type" value="Genomic_DNA"/>
</dbReference>
<name>A0A371F002_MUCPR</name>
<accession>A0A371F002</accession>
<proteinExistence type="predicted"/>
<feature type="domain" description="Reverse transcriptase Ty1/copia-type" evidence="2">
    <location>
        <begin position="9"/>
        <end position="85"/>
    </location>
</feature>
<dbReference type="InterPro" id="IPR013103">
    <property type="entry name" value="RVT_2"/>
</dbReference>
<feature type="compositionally biased region" description="Polar residues" evidence="1">
    <location>
        <begin position="96"/>
        <end position="105"/>
    </location>
</feature>
<evidence type="ECO:0000259" key="2">
    <source>
        <dbReference type="Pfam" id="PF07727"/>
    </source>
</evidence>
<dbReference type="AlphaFoldDB" id="A0A371F002"/>
<evidence type="ECO:0000313" key="4">
    <source>
        <dbReference type="Proteomes" id="UP000257109"/>
    </source>
</evidence>
<reference evidence="3" key="1">
    <citation type="submission" date="2018-05" db="EMBL/GenBank/DDBJ databases">
        <title>Draft genome of Mucuna pruriens seed.</title>
        <authorList>
            <person name="Nnadi N.E."/>
            <person name="Vos R."/>
            <person name="Hasami M.H."/>
            <person name="Devisetty U.K."/>
            <person name="Aguiy J.C."/>
        </authorList>
    </citation>
    <scope>NUCLEOTIDE SEQUENCE [LARGE SCALE GENOMIC DNA]</scope>
    <source>
        <strain evidence="3">JCA_2017</strain>
    </source>
</reference>
<comment type="caution">
    <text evidence="3">The sequence shown here is derived from an EMBL/GenBank/DDBJ whole genome shotgun (WGS) entry which is preliminary data.</text>
</comment>
<organism evidence="3 4">
    <name type="scientific">Mucuna pruriens</name>
    <name type="common">Velvet bean</name>
    <name type="synonym">Dolichos pruriens</name>
    <dbReference type="NCBI Taxonomy" id="157652"/>
    <lineage>
        <taxon>Eukaryota</taxon>
        <taxon>Viridiplantae</taxon>
        <taxon>Streptophyta</taxon>
        <taxon>Embryophyta</taxon>
        <taxon>Tracheophyta</taxon>
        <taxon>Spermatophyta</taxon>
        <taxon>Magnoliopsida</taxon>
        <taxon>eudicotyledons</taxon>
        <taxon>Gunneridae</taxon>
        <taxon>Pentapetalae</taxon>
        <taxon>rosids</taxon>
        <taxon>fabids</taxon>
        <taxon>Fabales</taxon>
        <taxon>Fabaceae</taxon>
        <taxon>Papilionoideae</taxon>
        <taxon>50 kb inversion clade</taxon>
        <taxon>NPAAA clade</taxon>
        <taxon>indigoferoid/millettioid clade</taxon>
        <taxon>Phaseoleae</taxon>
        <taxon>Mucuna</taxon>
    </lineage>
</organism>
<feature type="region of interest" description="Disordered" evidence="1">
    <location>
        <begin position="81"/>
        <end position="134"/>
    </location>
</feature>
<evidence type="ECO:0000313" key="3">
    <source>
        <dbReference type="EMBL" id="RDX71611.1"/>
    </source>
</evidence>
<gene>
    <name evidence="3" type="ORF">CR513_49016</name>
</gene>
<dbReference type="Proteomes" id="UP000257109">
    <property type="component" value="Unassembled WGS sequence"/>
</dbReference>
<evidence type="ECO:0000256" key="1">
    <source>
        <dbReference type="SAM" id="MobiDB-lite"/>
    </source>
</evidence>
<feature type="non-terminal residue" evidence="3">
    <location>
        <position position="1"/>
    </location>
</feature>
<keyword evidence="4" id="KW-1185">Reference proteome</keyword>
<protein>
    <recommendedName>
        <fullName evidence="2">Reverse transcriptase Ty1/copia-type domain-containing protein</fullName>
    </recommendedName>
</protein>
<sequence>MMIRLWLWKKNFISSSRMMCRLLYQNLNIKREVIDFTETFAPTIILKAIRILLAFATYKKIKLFQMDAKSEFLNGSIEKEVMSSQARNPPLGAQPRASQPGQDSAHTSKRPNKEQSPVAPRVNDPLTATLAPAQ</sequence>
<dbReference type="STRING" id="157652.A0A371F002"/>